<gene>
    <name evidence="2" type="ORF">IWQ60_000378</name>
</gene>
<feature type="coiled-coil region" evidence="1">
    <location>
        <begin position="147"/>
        <end position="188"/>
    </location>
</feature>
<proteinExistence type="predicted"/>
<comment type="caution">
    <text evidence="2">The sequence shown here is derived from an EMBL/GenBank/DDBJ whole genome shotgun (WGS) entry which is preliminary data.</text>
</comment>
<evidence type="ECO:0000313" key="3">
    <source>
        <dbReference type="Proteomes" id="UP001150569"/>
    </source>
</evidence>
<dbReference type="OrthoDB" id="338816at2759"/>
<keyword evidence="1" id="KW-0175">Coiled coil</keyword>
<name>A0A9W8AL99_9FUNG</name>
<dbReference type="EMBL" id="JANBPT010000009">
    <property type="protein sequence ID" value="KAJ1930357.1"/>
    <property type="molecule type" value="Genomic_DNA"/>
</dbReference>
<accession>A0A9W8AL99</accession>
<dbReference type="AlphaFoldDB" id="A0A9W8AL99"/>
<evidence type="ECO:0000256" key="1">
    <source>
        <dbReference type="SAM" id="Coils"/>
    </source>
</evidence>
<organism evidence="2 3">
    <name type="scientific">Tieghemiomyces parasiticus</name>
    <dbReference type="NCBI Taxonomy" id="78921"/>
    <lineage>
        <taxon>Eukaryota</taxon>
        <taxon>Fungi</taxon>
        <taxon>Fungi incertae sedis</taxon>
        <taxon>Zoopagomycota</taxon>
        <taxon>Kickxellomycotina</taxon>
        <taxon>Dimargaritomycetes</taxon>
        <taxon>Dimargaritales</taxon>
        <taxon>Dimargaritaceae</taxon>
        <taxon>Tieghemiomyces</taxon>
    </lineage>
</organism>
<sequence>MEAQLQQLQALSQAVGGLDFGRPAANLTGLGVRNGDLAEADTVTFRRPQPQETTLSAPEMEQTFDHILKRVEALRFRNKRNLSTEEFEDLFKSTVDLAELCNDPECNARLDELSIQYDALVESTQVLHHQLNEVQDQFQGDQDHEAIQTLKRRLQQTQKRVHQTRTLAAEKENQLDHLDQLIAEHRGQGPYLPAAGDAGAWNPKT</sequence>
<keyword evidence="3" id="KW-1185">Reference proteome</keyword>
<reference evidence="2" key="1">
    <citation type="submission" date="2022-07" db="EMBL/GenBank/DDBJ databases">
        <title>Phylogenomic reconstructions and comparative analyses of Kickxellomycotina fungi.</title>
        <authorList>
            <person name="Reynolds N.K."/>
            <person name="Stajich J.E."/>
            <person name="Barry K."/>
            <person name="Grigoriev I.V."/>
            <person name="Crous P."/>
            <person name="Smith M.E."/>
        </authorList>
    </citation>
    <scope>NUCLEOTIDE SEQUENCE</scope>
    <source>
        <strain evidence="2">RSA 861</strain>
    </source>
</reference>
<protein>
    <submittedName>
        <fullName evidence="2">Uncharacterized protein</fullName>
    </submittedName>
</protein>
<dbReference type="Proteomes" id="UP001150569">
    <property type="component" value="Unassembled WGS sequence"/>
</dbReference>
<evidence type="ECO:0000313" key="2">
    <source>
        <dbReference type="EMBL" id="KAJ1930357.1"/>
    </source>
</evidence>